<comment type="function">
    <text evidence="7">Plays a role in the regulation of phosphate uptake.</text>
</comment>
<evidence type="ECO:0000313" key="11">
    <source>
        <dbReference type="EMBL" id="TGG88354.1"/>
    </source>
</evidence>
<dbReference type="EMBL" id="SRME01000002">
    <property type="protein sequence ID" value="TGG88354.1"/>
    <property type="molecule type" value="Genomic_DNA"/>
</dbReference>
<evidence type="ECO:0000256" key="1">
    <source>
        <dbReference type="ARBA" id="ARBA00004496"/>
    </source>
</evidence>
<dbReference type="PIRSF" id="PIRSF003107">
    <property type="entry name" value="PhoU"/>
    <property type="match status" value="1"/>
</dbReference>
<dbReference type="OrthoDB" id="9814256at2"/>
<evidence type="ECO:0000256" key="3">
    <source>
        <dbReference type="ARBA" id="ARBA00011738"/>
    </source>
</evidence>
<evidence type="ECO:0000256" key="5">
    <source>
        <dbReference type="ARBA" id="ARBA00022490"/>
    </source>
</evidence>
<dbReference type="Proteomes" id="UP000297288">
    <property type="component" value="Unassembled WGS sequence"/>
</dbReference>
<dbReference type="NCBIfam" id="TIGR02135">
    <property type="entry name" value="phoU_full"/>
    <property type="match status" value="1"/>
</dbReference>
<evidence type="ECO:0000259" key="9">
    <source>
        <dbReference type="Pfam" id="PF01895"/>
    </source>
</evidence>
<dbReference type="PANTHER" id="PTHR42930:SF3">
    <property type="entry name" value="PHOSPHATE-SPECIFIC TRANSPORT SYSTEM ACCESSORY PROTEIN PHOU"/>
    <property type="match status" value="1"/>
</dbReference>
<feature type="coiled-coil region" evidence="8">
    <location>
        <begin position="26"/>
        <end position="53"/>
    </location>
</feature>
<dbReference type="Proteomes" id="UP000199322">
    <property type="component" value="Unassembled WGS sequence"/>
</dbReference>
<dbReference type="GO" id="GO:0030643">
    <property type="term" value="P:intracellular phosphate ion homeostasis"/>
    <property type="evidence" value="ECO:0007669"/>
    <property type="project" value="InterPro"/>
</dbReference>
<dbReference type="FunFam" id="1.20.58.220:FF:000004">
    <property type="entry name" value="Phosphate-specific transport system accessory protein PhoU"/>
    <property type="match status" value="1"/>
</dbReference>
<proteinExistence type="inferred from homology"/>
<feature type="domain" description="PhoU" evidence="9">
    <location>
        <begin position="122"/>
        <end position="206"/>
    </location>
</feature>
<comment type="subcellular location">
    <subcellularLocation>
        <location evidence="1 7">Cytoplasm</location>
    </subcellularLocation>
</comment>
<reference evidence="11 13" key="2">
    <citation type="submission" date="2019-04" db="EMBL/GenBank/DDBJ databases">
        <title>Draft genome sequence data and analysis of a Fermenting Bacterium, Geotoga petraea strain HO-Geo1, isolated from heavy-oil petroleum reservoir in Russia.</title>
        <authorList>
            <person name="Grouzdev D.S."/>
            <person name="Semenova E.M."/>
            <person name="Sokolova D.S."/>
            <person name="Tourova T.P."/>
            <person name="Poltaraus A.B."/>
            <person name="Nazina T.N."/>
        </authorList>
    </citation>
    <scope>NUCLEOTIDE SEQUENCE [LARGE SCALE GENOMIC DNA]</scope>
    <source>
        <strain evidence="11 13">HO-Geo1</strain>
    </source>
</reference>
<protein>
    <recommendedName>
        <fullName evidence="7">Phosphate-specific transport system accessory protein PhoU</fullName>
    </recommendedName>
</protein>
<dbReference type="Pfam" id="PF01895">
    <property type="entry name" value="PhoU"/>
    <property type="match status" value="2"/>
</dbReference>
<evidence type="ECO:0000313" key="10">
    <source>
        <dbReference type="EMBL" id="SDC23477.1"/>
    </source>
</evidence>
<evidence type="ECO:0000313" key="12">
    <source>
        <dbReference type="Proteomes" id="UP000199322"/>
    </source>
</evidence>
<comment type="subunit">
    <text evidence="3 7">Homodimer.</text>
</comment>
<dbReference type="InterPro" id="IPR026022">
    <property type="entry name" value="PhoU_dom"/>
</dbReference>
<reference evidence="10 12" key="1">
    <citation type="submission" date="2016-10" db="EMBL/GenBank/DDBJ databases">
        <authorList>
            <person name="de Groot N.N."/>
        </authorList>
    </citation>
    <scope>NUCLEOTIDE SEQUENCE [LARGE SCALE GENOMIC DNA]</scope>
    <source>
        <strain evidence="10 12">WG14</strain>
    </source>
</reference>
<dbReference type="GO" id="GO:0006817">
    <property type="term" value="P:phosphate ion transport"/>
    <property type="evidence" value="ECO:0007669"/>
    <property type="project" value="UniProtKB-KW"/>
</dbReference>
<evidence type="ECO:0000256" key="6">
    <source>
        <dbReference type="ARBA" id="ARBA00022592"/>
    </source>
</evidence>
<organism evidence="10 12">
    <name type="scientific">Geotoga petraea</name>
    <dbReference type="NCBI Taxonomy" id="28234"/>
    <lineage>
        <taxon>Bacteria</taxon>
        <taxon>Thermotogati</taxon>
        <taxon>Thermotogota</taxon>
        <taxon>Thermotogae</taxon>
        <taxon>Petrotogales</taxon>
        <taxon>Petrotogaceae</taxon>
        <taxon>Geotoga</taxon>
    </lineage>
</organism>
<keyword evidence="8" id="KW-0175">Coiled coil</keyword>
<evidence type="ECO:0000256" key="8">
    <source>
        <dbReference type="SAM" id="Coils"/>
    </source>
</evidence>
<dbReference type="GO" id="GO:0005737">
    <property type="term" value="C:cytoplasm"/>
    <property type="evidence" value="ECO:0007669"/>
    <property type="project" value="UniProtKB-SubCell"/>
</dbReference>
<dbReference type="EMBL" id="FMYV01000002">
    <property type="protein sequence ID" value="SDC23477.1"/>
    <property type="molecule type" value="Genomic_DNA"/>
</dbReference>
<dbReference type="RefSeq" id="WP_091402790.1">
    <property type="nucleotide sequence ID" value="NZ_FMYV01000002.1"/>
</dbReference>
<dbReference type="InterPro" id="IPR028366">
    <property type="entry name" value="PhoU"/>
</dbReference>
<dbReference type="GO" id="GO:0045936">
    <property type="term" value="P:negative regulation of phosphate metabolic process"/>
    <property type="evidence" value="ECO:0007669"/>
    <property type="project" value="InterPro"/>
</dbReference>
<keyword evidence="5 7" id="KW-0963">Cytoplasm</keyword>
<accession>A0A1G6JXL7</accession>
<evidence type="ECO:0000256" key="2">
    <source>
        <dbReference type="ARBA" id="ARBA00008107"/>
    </source>
</evidence>
<keyword evidence="6 7" id="KW-0592">Phosphate transport</keyword>
<dbReference type="Gene3D" id="1.20.58.220">
    <property type="entry name" value="Phosphate transport system protein phou homolog 2, domain 2"/>
    <property type="match status" value="1"/>
</dbReference>
<name>A0A1G6JXL7_9BACT</name>
<keyword evidence="4 7" id="KW-0813">Transport</keyword>
<dbReference type="STRING" id="28234.SAMN04488588_0668"/>
<sequence length="220" mass="25725">MDSIHHLENEMLILKADISKLLSLVLESFEMSIKSLEDSNLELANRVLDLDDKIDDINRKIEDSVYQIIARYNPLAKELRYSMTMIKFSNNLERIGDLSCNIAKKSKKYTDKNIKSIMNKDIKNMFGISLQMMKDAFKAFGERDINLAVKTWKTDNEIDRIENEIRKDAIKKIEDKDFDKELIVPYILIARDIERIADHATNLCEETVYIETSKEIHEFL</sequence>
<dbReference type="PANTHER" id="PTHR42930">
    <property type="entry name" value="PHOSPHATE-SPECIFIC TRANSPORT SYSTEM ACCESSORY PROTEIN PHOU"/>
    <property type="match status" value="1"/>
</dbReference>
<keyword evidence="12" id="KW-1185">Reference proteome</keyword>
<gene>
    <name evidence="11" type="primary">phoU</name>
    <name evidence="11" type="ORF">E4650_04745</name>
    <name evidence="10" type="ORF">SAMN04488588_0668</name>
</gene>
<dbReference type="SUPFAM" id="SSF109755">
    <property type="entry name" value="PhoU-like"/>
    <property type="match status" value="1"/>
</dbReference>
<dbReference type="InterPro" id="IPR038078">
    <property type="entry name" value="PhoU-like_sf"/>
</dbReference>
<comment type="similarity">
    <text evidence="2 7">Belongs to the PhoU family.</text>
</comment>
<feature type="domain" description="PhoU" evidence="9">
    <location>
        <begin position="18"/>
        <end position="104"/>
    </location>
</feature>
<dbReference type="AlphaFoldDB" id="A0A1G6JXL7"/>
<evidence type="ECO:0000256" key="4">
    <source>
        <dbReference type="ARBA" id="ARBA00022448"/>
    </source>
</evidence>
<evidence type="ECO:0000256" key="7">
    <source>
        <dbReference type="PIRNR" id="PIRNR003107"/>
    </source>
</evidence>
<evidence type="ECO:0000313" key="13">
    <source>
        <dbReference type="Proteomes" id="UP000297288"/>
    </source>
</evidence>